<organism evidence="1">
    <name type="scientific">Anguilla anguilla</name>
    <name type="common">European freshwater eel</name>
    <name type="synonym">Muraena anguilla</name>
    <dbReference type="NCBI Taxonomy" id="7936"/>
    <lineage>
        <taxon>Eukaryota</taxon>
        <taxon>Metazoa</taxon>
        <taxon>Chordata</taxon>
        <taxon>Craniata</taxon>
        <taxon>Vertebrata</taxon>
        <taxon>Euteleostomi</taxon>
        <taxon>Actinopterygii</taxon>
        <taxon>Neopterygii</taxon>
        <taxon>Teleostei</taxon>
        <taxon>Anguilliformes</taxon>
        <taxon>Anguillidae</taxon>
        <taxon>Anguilla</taxon>
    </lineage>
</organism>
<reference evidence="1" key="1">
    <citation type="submission" date="2014-11" db="EMBL/GenBank/DDBJ databases">
        <authorList>
            <person name="Amaro Gonzalez C."/>
        </authorList>
    </citation>
    <scope>NUCLEOTIDE SEQUENCE</scope>
</reference>
<dbReference type="AlphaFoldDB" id="A0A0E9V3U1"/>
<dbReference type="EMBL" id="GBXM01036664">
    <property type="protein sequence ID" value="JAH71913.1"/>
    <property type="molecule type" value="Transcribed_RNA"/>
</dbReference>
<evidence type="ECO:0000313" key="1">
    <source>
        <dbReference type="EMBL" id="JAH71913.1"/>
    </source>
</evidence>
<accession>A0A0E9V3U1</accession>
<name>A0A0E9V3U1_ANGAN</name>
<protein>
    <submittedName>
        <fullName evidence="1">Uncharacterized protein</fullName>
    </submittedName>
</protein>
<sequence length="53" mass="6246">MEVMLNRILTLSRQEPLAEGRFLCCGHNLFYSKSSINSMQNKVFSLHYTFNYL</sequence>
<reference evidence="1" key="2">
    <citation type="journal article" date="2015" name="Fish Shellfish Immunol.">
        <title>Early steps in the European eel (Anguilla anguilla)-Vibrio vulnificus interaction in the gills: Role of the RtxA13 toxin.</title>
        <authorList>
            <person name="Callol A."/>
            <person name="Pajuelo D."/>
            <person name="Ebbesson L."/>
            <person name="Teles M."/>
            <person name="MacKenzie S."/>
            <person name="Amaro C."/>
        </authorList>
    </citation>
    <scope>NUCLEOTIDE SEQUENCE</scope>
</reference>
<proteinExistence type="predicted"/>